<protein>
    <submittedName>
        <fullName evidence="1">Uncharacterized protein</fullName>
    </submittedName>
</protein>
<accession>A0A0G4GZV1</accession>
<dbReference type="VEuPathDB" id="CryptoDB:Cvel_24073"/>
<dbReference type="AlphaFoldDB" id="A0A0G4GZV1"/>
<sequence length="128" mass="13369">MVLLSFPSSGVAMVCLSGEKGGGGAAGKGERMSVGGPVESRSFCTVYCWSTCAEMTGSFEGWRAGVRGVDDFVGKLGVHPCAAVAMWTHNSPLTDFQVVSSLSGCNISLRVSFHGSALYLVFLSPRNP</sequence>
<name>A0A0G4GZV1_9ALVE</name>
<evidence type="ECO:0000313" key="1">
    <source>
        <dbReference type="EMBL" id="CEM36721.1"/>
    </source>
</evidence>
<proteinExistence type="predicted"/>
<organism evidence="1">
    <name type="scientific">Chromera velia CCMP2878</name>
    <dbReference type="NCBI Taxonomy" id="1169474"/>
    <lineage>
        <taxon>Eukaryota</taxon>
        <taxon>Sar</taxon>
        <taxon>Alveolata</taxon>
        <taxon>Colpodellida</taxon>
        <taxon>Chromeraceae</taxon>
        <taxon>Chromera</taxon>
    </lineage>
</organism>
<dbReference type="EMBL" id="CDMZ01001727">
    <property type="protein sequence ID" value="CEM36721.1"/>
    <property type="molecule type" value="Genomic_DNA"/>
</dbReference>
<reference evidence="1" key="1">
    <citation type="submission" date="2014-11" db="EMBL/GenBank/DDBJ databases">
        <authorList>
            <person name="Otto D Thomas"/>
            <person name="Naeem Raeece"/>
        </authorList>
    </citation>
    <scope>NUCLEOTIDE SEQUENCE</scope>
</reference>
<gene>
    <name evidence="1" type="ORF">Cvel_24073</name>
</gene>